<dbReference type="InterPro" id="IPR036770">
    <property type="entry name" value="Ankyrin_rpt-contain_sf"/>
</dbReference>
<sequence length="179" mass="20546">MAEFQVSHPYHTQGLAAGGSALFDAVNRGQVHLAKFLLDAAVSPDVVNMRDFNGKTPLIRCCYVKMPSLPGESSKLYSKFKRSRGQRVNIQTSFWGENVRSYSHFHIGVSVYLDVSGCIVTDTQLVRTCNLSRFDCRDIPVYQMQAKNHIIYKRLEIILDFFFRRRHLNQVNMQQQLKA</sequence>
<gene>
    <name evidence="2" type="primary">20202913</name>
    <name evidence="1" type="ORF">HELRODRAFT_169618</name>
</gene>
<proteinExistence type="predicted"/>
<protein>
    <submittedName>
        <fullName evidence="1 2">Uncharacterized protein</fullName>
    </submittedName>
</protein>
<organism evidence="2 3">
    <name type="scientific">Helobdella robusta</name>
    <name type="common">Californian leech</name>
    <dbReference type="NCBI Taxonomy" id="6412"/>
    <lineage>
        <taxon>Eukaryota</taxon>
        <taxon>Metazoa</taxon>
        <taxon>Spiralia</taxon>
        <taxon>Lophotrochozoa</taxon>
        <taxon>Annelida</taxon>
        <taxon>Clitellata</taxon>
        <taxon>Hirudinea</taxon>
        <taxon>Rhynchobdellida</taxon>
        <taxon>Glossiphoniidae</taxon>
        <taxon>Helobdella</taxon>
    </lineage>
</organism>
<accession>T1F263</accession>
<dbReference type="RefSeq" id="XP_009013703.1">
    <property type="nucleotide sequence ID" value="XM_009015455.1"/>
</dbReference>
<evidence type="ECO:0000313" key="1">
    <source>
        <dbReference type="EMBL" id="ESO07914.1"/>
    </source>
</evidence>
<dbReference type="EMBL" id="KB096134">
    <property type="protein sequence ID" value="ESO07914.1"/>
    <property type="molecule type" value="Genomic_DNA"/>
</dbReference>
<dbReference type="CTD" id="20202913"/>
<dbReference type="SUPFAM" id="SSF140860">
    <property type="entry name" value="Pseudo ankyrin repeat-like"/>
    <property type="match status" value="1"/>
</dbReference>
<dbReference type="AlphaFoldDB" id="T1F263"/>
<evidence type="ECO:0000313" key="2">
    <source>
        <dbReference type="EnsemblMetazoa" id="HelroP169618"/>
    </source>
</evidence>
<dbReference type="OrthoDB" id="5406014at2759"/>
<dbReference type="GeneID" id="20202913"/>
<dbReference type="EMBL" id="AMQM01003322">
    <property type="status" value="NOT_ANNOTATED_CDS"/>
    <property type="molecule type" value="Genomic_DNA"/>
</dbReference>
<keyword evidence="3" id="KW-1185">Reference proteome</keyword>
<name>T1F263_HELRO</name>
<dbReference type="InParanoid" id="T1F263"/>
<dbReference type="Proteomes" id="UP000015101">
    <property type="component" value="Unassembled WGS sequence"/>
</dbReference>
<dbReference type="HOGENOM" id="CLU_1505068_0_0_1"/>
<dbReference type="Gene3D" id="1.25.40.20">
    <property type="entry name" value="Ankyrin repeat-containing domain"/>
    <property type="match status" value="1"/>
</dbReference>
<reference evidence="3" key="1">
    <citation type="submission" date="2012-12" db="EMBL/GenBank/DDBJ databases">
        <authorList>
            <person name="Hellsten U."/>
            <person name="Grimwood J."/>
            <person name="Chapman J.A."/>
            <person name="Shapiro H."/>
            <person name="Aerts A."/>
            <person name="Otillar R.P."/>
            <person name="Terry A.Y."/>
            <person name="Boore J.L."/>
            <person name="Simakov O."/>
            <person name="Marletaz F."/>
            <person name="Cho S.-J."/>
            <person name="Edsinger-Gonzales E."/>
            <person name="Havlak P."/>
            <person name="Kuo D.-H."/>
            <person name="Larsson T."/>
            <person name="Lv J."/>
            <person name="Arendt D."/>
            <person name="Savage R."/>
            <person name="Osoegawa K."/>
            <person name="de Jong P."/>
            <person name="Lindberg D.R."/>
            <person name="Seaver E.C."/>
            <person name="Weisblat D.A."/>
            <person name="Putnam N.H."/>
            <person name="Grigoriev I.V."/>
            <person name="Rokhsar D.S."/>
        </authorList>
    </citation>
    <scope>NUCLEOTIDE SEQUENCE</scope>
</reference>
<reference evidence="1 3" key="2">
    <citation type="journal article" date="2013" name="Nature">
        <title>Insights into bilaterian evolution from three spiralian genomes.</title>
        <authorList>
            <person name="Simakov O."/>
            <person name="Marletaz F."/>
            <person name="Cho S.J."/>
            <person name="Edsinger-Gonzales E."/>
            <person name="Havlak P."/>
            <person name="Hellsten U."/>
            <person name="Kuo D.H."/>
            <person name="Larsson T."/>
            <person name="Lv J."/>
            <person name="Arendt D."/>
            <person name="Savage R."/>
            <person name="Osoegawa K."/>
            <person name="de Jong P."/>
            <person name="Grimwood J."/>
            <person name="Chapman J.A."/>
            <person name="Shapiro H."/>
            <person name="Aerts A."/>
            <person name="Otillar R.P."/>
            <person name="Terry A.Y."/>
            <person name="Boore J.L."/>
            <person name="Grigoriev I.V."/>
            <person name="Lindberg D.R."/>
            <person name="Seaver E.C."/>
            <person name="Weisblat D.A."/>
            <person name="Putnam N.H."/>
            <person name="Rokhsar D.S."/>
        </authorList>
    </citation>
    <scope>NUCLEOTIDE SEQUENCE</scope>
</reference>
<dbReference type="EnsemblMetazoa" id="HelroT169618">
    <property type="protein sequence ID" value="HelroP169618"/>
    <property type="gene ID" value="HelroG169618"/>
</dbReference>
<dbReference type="KEGG" id="hro:HELRODRAFT_169618"/>
<reference evidence="2" key="3">
    <citation type="submission" date="2015-06" db="UniProtKB">
        <authorList>
            <consortium name="EnsemblMetazoa"/>
        </authorList>
    </citation>
    <scope>IDENTIFICATION</scope>
</reference>
<evidence type="ECO:0000313" key="3">
    <source>
        <dbReference type="Proteomes" id="UP000015101"/>
    </source>
</evidence>